<dbReference type="Proteomes" id="UP000094527">
    <property type="component" value="Unassembled WGS sequence"/>
</dbReference>
<feature type="compositionally biased region" description="Basic and acidic residues" evidence="1">
    <location>
        <begin position="1"/>
        <end position="11"/>
    </location>
</feature>
<protein>
    <submittedName>
        <fullName evidence="2">Uncharacterized protein</fullName>
    </submittedName>
</protein>
<reference evidence="2 3" key="1">
    <citation type="journal article" date="2016" name="Genome Biol. Evol.">
        <title>Gene Family Evolution Reflects Adaptation to Soil Environmental Stressors in the Genome of the Collembolan Orchesella cincta.</title>
        <authorList>
            <person name="Faddeeva-Vakhrusheva A."/>
            <person name="Derks M.F."/>
            <person name="Anvar S.Y."/>
            <person name="Agamennone V."/>
            <person name="Suring W."/>
            <person name="Smit S."/>
            <person name="van Straalen N.M."/>
            <person name="Roelofs D."/>
        </authorList>
    </citation>
    <scope>NUCLEOTIDE SEQUENCE [LARGE SCALE GENOMIC DNA]</scope>
    <source>
        <tissue evidence="2">Mixed pool</tissue>
    </source>
</reference>
<name>A0A1D2MYC8_ORCCI</name>
<sequence length="32" mass="3557">MGHEGGKKEKTFSTTKTPELSVRKRTCPMTSC</sequence>
<comment type="caution">
    <text evidence="2">The sequence shown here is derived from an EMBL/GenBank/DDBJ whole genome shotgun (WGS) entry which is preliminary data.</text>
</comment>
<dbReference type="EMBL" id="LJIJ01000387">
    <property type="protein sequence ID" value="ODM98046.1"/>
    <property type="molecule type" value="Genomic_DNA"/>
</dbReference>
<evidence type="ECO:0000313" key="3">
    <source>
        <dbReference type="Proteomes" id="UP000094527"/>
    </source>
</evidence>
<evidence type="ECO:0000313" key="2">
    <source>
        <dbReference type="EMBL" id="ODM98046.1"/>
    </source>
</evidence>
<evidence type="ECO:0000256" key="1">
    <source>
        <dbReference type="SAM" id="MobiDB-lite"/>
    </source>
</evidence>
<feature type="region of interest" description="Disordered" evidence="1">
    <location>
        <begin position="1"/>
        <end position="32"/>
    </location>
</feature>
<accession>A0A1D2MYC8</accession>
<proteinExistence type="predicted"/>
<organism evidence="2 3">
    <name type="scientific">Orchesella cincta</name>
    <name type="common">Springtail</name>
    <name type="synonym">Podura cincta</name>
    <dbReference type="NCBI Taxonomy" id="48709"/>
    <lineage>
        <taxon>Eukaryota</taxon>
        <taxon>Metazoa</taxon>
        <taxon>Ecdysozoa</taxon>
        <taxon>Arthropoda</taxon>
        <taxon>Hexapoda</taxon>
        <taxon>Collembola</taxon>
        <taxon>Entomobryomorpha</taxon>
        <taxon>Entomobryoidea</taxon>
        <taxon>Orchesellidae</taxon>
        <taxon>Orchesellinae</taxon>
        <taxon>Orchesella</taxon>
    </lineage>
</organism>
<keyword evidence="3" id="KW-1185">Reference proteome</keyword>
<dbReference type="AlphaFoldDB" id="A0A1D2MYC8"/>
<gene>
    <name evidence="2" type="ORF">Ocin01_08635</name>
</gene>